<feature type="domain" description="Tyr recombinase" evidence="5">
    <location>
        <begin position="200"/>
        <end position="367"/>
    </location>
</feature>
<keyword evidence="3" id="KW-0238">DNA-binding</keyword>
<dbReference type="InterPro" id="IPR053876">
    <property type="entry name" value="Phage_int_M"/>
</dbReference>
<dbReference type="GO" id="GO:0015074">
    <property type="term" value="P:DNA integration"/>
    <property type="evidence" value="ECO:0007669"/>
    <property type="project" value="UniProtKB-KW"/>
</dbReference>
<dbReference type="PANTHER" id="PTHR30629:SF2">
    <property type="entry name" value="PROPHAGE INTEGRASE INTS-RELATED"/>
    <property type="match status" value="1"/>
</dbReference>
<evidence type="ECO:0000313" key="6">
    <source>
        <dbReference type="EMBL" id="SDB48538.1"/>
    </source>
</evidence>
<dbReference type="PANTHER" id="PTHR30629">
    <property type="entry name" value="PROPHAGE INTEGRASE"/>
    <property type="match status" value="1"/>
</dbReference>
<evidence type="ECO:0000256" key="2">
    <source>
        <dbReference type="ARBA" id="ARBA00022908"/>
    </source>
</evidence>
<comment type="similarity">
    <text evidence="1">Belongs to the 'phage' integrase family.</text>
</comment>
<dbReference type="Proteomes" id="UP000199071">
    <property type="component" value="Unassembled WGS sequence"/>
</dbReference>
<dbReference type="OrthoDB" id="9795573at2"/>
<dbReference type="InterPro" id="IPR011010">
    <property type="entry name" value="DNA_brk_join_enz"/>
</dbReference>
<dbReference type="STRING" id="665467.SAMN02982931_03760"/>
<gene>
    <name evidence="6" type="ORF">SAMN02982931_03760</name>
</gene>
<dbReference type="AlphaFoldDB" id="A0A1G6DTU4"/>
<dbReference type="PROSITE" id="PS51898">
    <property type="entry name" value="TYR_RECOMBINASE"/>
    <property type="match status" value="1"/>
</dbReference>
<protein>
    <submittedName>
        <fullName evidence="6">Phage integrase family protein</fullName>
    </submittedName>
</protein>
<dbReference type="GO" id="GO:0006310">
    <property type="term" value="P:DNA recombination"/>
    <property type="evidence" value="ECO:0007669"/>
    <property type="project" value="UniProtKB-KW"/>
</dbReference>
<keyword evidence="2" id="KW-0229">DNA integration</keyword>
<dbReference type="InterPro" id="IPR010998">
    <property type="entry name" value="Integrase_recombinase_N"/>
</dbReference>
<dbReference type="InterPro" id="IPR025166">
    <property type="entry name" value="Integrase_DNA_bind_dom"/>
</dbReference>
<dbReference type="Pfam" id="PF22022">
    <property type="entry name" value="Phage_int_M"/>
    <property type="match status" value="1"/>
</dbReference>
<dbReference type="Gene3D" id="1.10.150.130">
    <property type="match status" value="1"/>
</dbReference>
<evidence type="ECO:0000256" key="4">
    <source>
        <dbReference type="ARBA" id="ARBA00023172"/>
    </source>
</evidence>
<keyword evidence="4" id="KW-0233">DNA recombination</keyword>
<dbReference type="EMBL" id="FMXQ01000008">
    <property type="protein sequence ID" value="SDB48538.1"/>
    <property type="molecule type" value="Genomic_DNA"/>
</dbReference>
<dbReference type="InterPro" id="IPR013762">
    <property type="entry name" value="Integrase-like_cat_sf"/>
</dbReference>
<evidence type="ECO:0000259" key="5">
    <source>
        <dbReference type="PROSITE" id="PS51898"/>
    </source>
</evidence>
<reference evidence="6 7" key="1">
    <citation type="submission" date="2016-10" db="EMBL/GenBank/DDBJ databases">
        <authorList>
            <person name="de Groot N.N."/>
        </authorList>
    </citation>
    <scope>NUCLEOTIDE SEQUENCE [LARGE SCALE GENOMIC DNA]</scope>
    <source>
        <strain evidence="6 7">ATCC 35022</strain>
    </source>
</reference>
<dbReference type="RefSeq" id="WP_090878766.1">
    <property type="nucleotide sequence ID" value="NZ_FMXQ01000008.1"/>
</dbReference>
<dbReference type="GO" id="GO:0003677">
    <property type="term" value="F:DNA binding"/>
    <property type="evidence" value="ECO:0007669"/>
    <property type="project" value="UniProtKB-KW"/>
</dbReference>
<keyword evidence="7" id="KW-1185">Reference proteome</keyword>
<dbReference type="SUPFAM" id="SSF56349">
    <property type="entry name" value="DNA breaking-rejoining enzymes"/>
    <property type="match status" value="1"/>
</dbReference>
<evidence type="ECO:0000313" key="7">
    <source>
        <dbReference type="Proteomes" id="UP000199071"/>
    </source>
</evidence>
<dbReference type="Gene3D" id="1.10.443.10">
    <property type="entry name" value="Intergrase catalytic core"/>
    <property type="match status" value="1"/>
</dbReference>
<dbReference type="Gene3D" id="3.30.160.390">
    <property type="entry name" value="Integrase, DNA-binding domain"/>
    <property type="match status" value="1"/>
</dbReference>
<evidence type="ECO:0000256" key="1">
    <source>
        <dbReference type="ARBA" id="ARBA00008857"/>
    </source>
</evidence>
<dbReference type="InterPro" id="IPR002104">
    <property type="entry name" value="Integrase_catalytic"/>
</dbReference>
<sequence>MARPTNRLTDTWLRKAKIGNGIYADGASLYLRVQGASRSWLFIYTDANRKRREMGLGAYPAVSLKDARSKAEAARQLRAEGRDPIEAKRIATGGDAEAATFEKVARDWINLMVPTWTGAEVATRYQGYLRNWTFTINALPVGEIDKHAVASTLRPIWGKPTGDMVRSFIERVLGYAMVRELRPEGLNPARLRGNIDSLLKAPKHVTTHHAAIGWRDVPALMLELAGEPSVASSALRLAILTASRQREIRELRWREVQADRLVIDAKRYKTRQEHTVPISAPAKAILDAMPRGDDEALVFEGTNSHSFGSLLKEGTPHGIARSSFAVWAVENGFSTDDVDRCLGHIVGSEVTRSYVRSDFFEAKARLLSAWGEFIDGC</sequence>
<dbReference type="Pfam" id="PF13356">
    <property type="entry name" value="Arm-DNA-bind_3"/>
    <property type="match status" value="1"/>
</dbReference>
<proteinExistence type="inferred from homology"/>
<dbReference type="Pfam" id="PF00589">
    <property type="entry name" value="Phage_integrase"/>
    <property type="match status" value="1"/>
</dbReference>
<evidence type="ECO:0000256" key="3">
    <source>
        <dbReference type="ARBA" id="ARBA00023125"/>
    </source>
</evidence>
<name>A0A1G6DTU4_9HYPH</name>
<accession>A0A1G6DTU4</accession>
<dbReference type="InterPro" id="IPR038488">
    <property type="entry name" value="Integrase_DNA-bd_sf"/>
</dbReference>
<organism evidence="6 7">
    <name type="scientific">Bauldia litoralis</name>
    <dbReference type="NCBI Taxonomy" id="665467"/>
    <lineage>
        <taxon>Bacteria</taxon>
        <taxon>Pseudomonadati</taxon>
        <taxon>Pseudomonadota</taxon>
        <taxon>Alphaproteobacteria</taxon>
        <taxon>Hyphomicrobiales</taxon>
        <taxon>Kaistiaceae</taxon>
        <taxon>Bauldia</taxon>
    </lineage>
</organism>
<dbReference type="InterPro" id="IPR050808">
    <property type="entry name" value="Phage_Integrase"/>
</dbReference>